<evidence type="ECO:0000313" key="7">
    <source>
        <dbReference type="Proteomes" id="UP001152795"/>
    </source>
</evidence>
<reference evidence="6" key="1">
    <citation type="submission" date="2020-04" db="EMBL/GenBank/DDBJ databases">
        <authorList>
            <person name="Alioto T."/>
            <person name="Alioto T."/>
            <person name="Gomez Garrido J."/>
        </authorList>
    </citation>
    <scope>NUCLEOTIDE SEQUENCE</scope>
    <source>
        <strain evidence="6">A484AB</strain>
    </source>
</reference>
<dbReference type="InterPro" id="IPR012981">
    <property type="entry name" value="PIH1_N"/>
</dbReference>
<dbReference type="AlphaFoldDB" id="A0A7D9IXD9"/>
<dbReference type="InterPro" id="IPR041442">
    <property type="entry name" value="PIH1D1/2/3_CS-like"/>
</dbReference>
<dbReference type="Pfam" id="PF18201">
    <property type="entry name" value="PIH1_CS"/>
    <property type="match status" value="1"/>
</dbReference>
<comment type="similarity">
    <text evidence="1">Belongs to the PIH1 family.</text>
</comment>
<proteinExistence type="inferred from homology"/>
<organism evidence="6 7">
    <name type="scientific">Paramuricea clavata</name>
    <name type="common">Red gorgonian</name>
    <name type="synonym">Violescent sea-whip</name>
    <dbReference type="NCBI Taxonomy" id="317549"/>
    <lineage>
        <taxon>Eukaryota</taxon>
        <taxon>Metazoa</taxon>
        <taxon>Cnidaria</taxon>
        <taxon>Anthozoa</taxon>
        <taxon>Octocorallia</taxon>
        <taxon>Malacalcyonacea</taxon>
        <taxon>Plexauridae</taxon>
        <taxon>Paramuricea</taxon>
    </lineage>
</organism>
<feature type="domain" description="PIH1D1/2/3 CS-like" evidence="5">
    <location>
        <begin position="128"/>
        <end position="198"/>
    </location>
</feature>
<dbReference type="GO" id="GO:0000492">
    <property type="term" value="P:box C/D snoRNP assembly"/>
    <property type="evidence" value="ECO:0007669"/>
    <property type="project" value="TreeGrafter"/>
</dbReference>
<evidence type="ECO:0000256" key="1">
    <source>
        <dbReference type="ARBA" id="ARBA00008511"/>
    </source>
</evidence>
<gene>
    <name evidence="6" type="ORF">PACLA_8A081009</name>
</gene>
<evidence type="ECO:0000313" key="6">
    <source>
        <dbReference type="EMBL" id="CAB4017019.1"/>
    </source>
</evidence>
<dbReference type="Pfam" id="PF08190">
    <property type="entry name" value="PIH1"/>
    <property type="match status" value="1"/>
</dbReference>
<dbReference type="PANTHER" id="PTHR22997:SF0">
    <property type="entry name" value="PIH1 DOMAIN-CONTAINING PROTEIN 1"/>
    <property type="match status" value="1"/>
</dbReference>
<accession>A0A7D9IXD9</accession>
<name>A0A7D9IXD9_PARCT</name>
<evidence type="ECO:0000256" key="2">
    <source>
        <dbReference type="ARBA" id="ARBA00040540"/>
    </source>
</evidence>
<keyword evidence="7" id="KW-1185">Reference proteome</keyword>
<dbReference type="PANTHER" id="PTHR22997">
    <property type="entry name" value="PIH1 DOMAIN-CONTAINING PROTEIN 1"/>
    <property type="match status" value="1"/>
</dbReference>
<dbReference type="GO" id="GO:1990904">
    <property type="term" value="C:ribonucleoprotein complex"/>
    <property type="evidence" value="ECO:0007669"/>
    <property type="project" value="TreeGrafter"/>
</dbReference>
<dbReference type="EMBL" id="CACRXK020009362">
    <property type="protein sequence ID" value="CAB4017019.1"/>
    <property type="molecule type" value="Genomic_DNA"/>
</dbReference>
<dbReference type="OrthoDB" id="5135119at2759"/>
<sequence>MHGARSIANGGCTVYDVVINDSFLSKIQQNNFFMGFFMTVVYEGIESKYNTTLSRAWVILKNKKCVGDINRHKIRKRSKPVIQEMDQVSEIGLSEVSTRHLPPAPSKIESAPTCQPSYKMLLEPSTGVAEYVIVEVSLPGVKSMSGTILDVGDDRLILDVPEKNYHLDLTFPHLVDYESGGAQYNRKTKMLTVTIPVKKIS</sequence>
<comment type="function">
    <text evidence="3">Involved in the assembly of C/D box small nucleolar ribonucleoprotein (snoRNP) particles. Recruits the SWI/SNF complex to the core promoter of rRNA genes and enhances pre-rRNA transcription. Mediates interaction of TELO2 with the R2TP complex which is necessary for the stability of MTOR and SMG1. Positively regulates the assembly and activity of the mTORC1 complex.</text>
</comment>
<dbReference type="GO" id="GO:0006364">
    <property type="term" value="P:rRNA processing"/>
    <property type="evidence" value="ECO:0007669"/>
    <property type="project" value="TreeGrafter"/>
</dbReference>
<dbReference type="GO" id="GO:0005737">
    <property type="term" value="C:cytoplasm"/>
    <property type="evidence" value="ECO:0007669"/>
    <property type="project" value="TreeGrafter"/>
</dbReference>
<dbReference type="GO" id="GO:0097255">
    <property type="term" value="C:R2TP complex"/>
    <property type="evidence" value="ECO:0007669"/>
    <property type="project" value="TreeGrafter"/>
</dbReference>
<evidence type="ECO:0000259" key="4">
    <source>
        <dbReference type="Pfam" id="PF08190"/>
    </source>
</evidence>
<evidence type="ECO:0000259" key="5">
    <source>
        <dbReference type="Pfam" id="PF18201"/>
    </source>
</evidence>
<feature type="domain" description="PIH1 N-terminal" evidence="4">
    <location>
        <begin position="11"/>
        <end position="80"/>
    </location>
</feature>
<dbReference type="InterPro" id="IPR050734">
    <property type="entry name" value="PIH1/Kintoun_subfamily"/>
</dbReference>
<comment type="caution">
    <text evidence="6">The sequence shown here is derived from an EMBL/GenBank/DDBJ whole genome shotgun (WGS) entry which is preliminary data.</text>
</comment>
<dbReference type="Proteomes" id="UP001152795">
    <property type="component" value="Unassembled WGS sequence"/>
</dbReference>
<protein>
    <recommendedName>
        <fullName evidence="2">PIH1 domain-containing protein 1</fullName>
    </recommendedName>
</protein>
<evidence type="ECO:0000256" key="3">
    <source>
        <dbReference type="ARBA" id="ARBA00046233"/>
    </source>
</evidence>